<proteinExistence type="predicted"/>
<keyword evidence="1" id="KW-0812">Transmembrane</keyword>
<keyword evidence="1" id="KW-1133">Transmembrane helix</keyword>
<name>A0A5Q2TN50_9BACI</name>
<sequence>MVNKKATIDEISVACFSITLVFVILAWRNGSTLLGMIALACLSINLFIEAWKEWKKGHSFFFSQFVLRGIGIIGIMVLTILYM</sequence>
<evidence type="ECO:0008006" key="4">
    <source>
        <dbReference type="Google" id="ProtNLM"/>
    </source>
</evidence>
<evidence type="ECO:0000313" key="3">
    <source>
        <dbReference type="Proteomes" id="UP000339690"/>
    </source>
</evidence>
<protein>
    <recommendedName>
        <fullName evidence="4">DUF4181 domain-containing protein</fullName>
    </recommendedName>
</protein>
<dbReference type="KEGG" id="grc:GI584_21160"/>
<keyword evidence="1" id="KW-0472">Membrane</keyword>
<accession>A0A5Q2TN50</accession>
<dbReference type="RefSeq" id="WP_100358912.1">
    <property type="nucleotide sequence ID" value="NZ_CP045915.1"/>
</dbReference>
<feature type="transmembrane region" description="Helical" evidence="1">
    <location>
        <begin position="33"/>
        <end position="48"/>
    </location>
</feature>
<dbReference type="AlphaFoldDB" id="A0A5Q2TN50"/>
<organism evidence="2 3">
    <name type="scientific">Gracilibacillus salitolerans</name>
    <dbReference type="NCBI Taxonomy" id="2663022"/>
    <lineage>
        <taxon>Bacteria</taxon>
        <taxon>Bacillati</taxon>
        <taxon>Bacillota</taxon>
        <taxon>Bacilli</taxon>
        <taxon>Bacillales</taxon>
        <taxon>Bacillaceae</taxon>
        <taxon>Gracilibacillus</taxon>
    </lineage>
</organism>
<evidence type="ECO:0000256" key="1">
    <source>
        <dbReference type="SAM" id="Phobius"/>
    </source>
</evidence>
<keyword evidence="3" id="KW-1185">Reference proteome</keyword>
<feature type="transmembrane region" description="Helical" evidence="1">
    <location>
        <begin position="7"/>
        <end position="27"/>
    </location>
</feature>
<evidence type="ECO:0000313" key="2">
    <source>
        <dbReference type="EMBL" id="QGH36399.1"/>
    </source>
</evidence>
<feature type="transmembrane region" description="Helical" evidence="1">
    <location>
        <begin position="60"/>
        <end position="82"/>
    </location>
</feature>
<dbReference type="EMBL" id="CP045915">
    <property type="protein sequence ID" value="QGH36399.1"/>
    <property type="molecule type" value="Genomic_DNA"/>
</dbReference>
<dbReference type="Proteomes" id="UP000339690">
    <property type="component" value="Chromosome"/>
</dbReference>
<gene>
    <name evidence="2" type="ORF">GI584_21160</name>
</gene>
<reference evidence="2 3" key="1">
    <citation type="submission" date="2019-11" db="EMBL/GenBank/DDBJ databases">
        <title>Gracilibacillus salitolerans sp. nov., a moderate halophile isolated from a saline soil in northwest China.</title>
        <authorList>
            <person name="Gan L."/>
        </authorList>
    </citation>
    <scope>NUCLEOTIDE SEQUENCE [LARGE SCALE GENOMIC DNA]</scope>
    <source>
        <strain evidence="2 3">SCU50</strain>
    </source>
</reference>